<evidence type="ECO:0000313" key="2">
    <source>
        <dbReference type="Proteomes" id="UP000559987"/>
    </source>
</evidence>
<reference evidence="1 2" key="1">
    <citation type="submission" date="2020-08" db="EMBL/GenBank/DDBJ databases">
        <title>Genomic Encyclopedia of Type Strains, Phase III (KMG-III): the genomes of soil and plant-associated and newly described type strains.</title>
        <authorList>
            <person name="Whitman W."/>
        </authorList>
    </citation>
    <scope>NUCLEOTIDE SEQUENCE [LARGE SCALE GENOMIC DNA]</scope>
    <source>
        <strain evidence="1 2">CECT 8571</strain>
    </source>
</reference>
<keyword evidence="2" id="KW-1185">Reference proteome</keyword>
<gene>
    <name evidence="1" type="ORF">FHS30_001481</name>
</gene>
<proteinExistence type="predicted"/>
<dbReference type="Proteomes" id="UP000559987">
    <property type="component" value="Unassembled WGS sequence"/>
</dbReference>
<evidence type="ECO:0000313" key="1">
    <source>
        <dbReference type="EMBL" id="MBB3168297.1"/>
    </source>
</evidence>
<organism evidence="1 2">
    <name type="scientific">Simiduia aestuariiviva</name>
    <dbReference type="NCBI Taxonomy" id="1510459"/>
    <lineage>
        <taxon>Bacteria</taxon>
        <taxon>Pseudomonadati</taxon>
        <taxon>Pseudomonadota</taxon>
        <taxon>Gammaproteobacteria</taxon>
        <taxon>Cellvibrionales</taxon>
        <taxon>Cellvibrionaceae</taxon>
        <taxon>Simiduia</taxon>
    </lineage>
</organism>
<protein>
    <submittedName>
        <fullName evidence="1">Type II secretory pathway component GspD/PulD (Secretin)</fullName>
    </submittedName>
</protein>
<name>A0A839USD1_9GAMM</name>
<dbReference type="RefSeq" id="WP_183909789.1">
    <property type="nucleotide sequence ID" value="NZ_JACHXZ010000002.1"/>
</dbReference>
<comment type="caution">
    <text evidence="1">The sequence shown here is derived from an EMBL/GenBank/DDBJ whole genome shotgun (WGS) entry which is preliminary data.</text>
</comment>
<accession>A0A839USD1</accession>
<sequence>MIIYTLPVKHRTPESIMSSIAPLLVEQGTLSAAGNKIIIKTTRENFQELALLIEELDTPAAQLLVSVRQASIGQQSQSGFNSYGTITREKILLNGQPAPKTSHQVSVKRSTGWGEKSSNYQLRAQEGEPVYLQTGQQIPIQSRYGVVGGTTTEYHPVTSGISFVARLVGNTVILDITQQQQEPVGNNRIETQSLHTQVSGRLGEWIALGGTQGRFSSTEQGILRRQTEDRNDTLNISVKIDRY</sequence>
<dbReference type="EMBL" id="JACHXZ010000002">
    <property type="protein sequence ID" value="MBB3168297.1"/>
    <property type="molecule type" value="Genomic_DNA"/>
</dbReference>
<dbReference type="AlphaFoldDB" id="A0A839USD1"/>